<evidence type="ECO:0000256" key="6">
    <source>
        <dbReference type="ARBA" id="ARBA00022840"/>
    </source>
</evidence>
<evidence type="ECO:0000256" key="10">
    <source>
        <dbReference type="ARBA" id="ARBA00073549"/>
    </source>
</evidence>
<keyword evidence="15" id="KW-1185">Reference proteome</keyword>
<evidence type="ECO:0000313" key="15">
    <source>
        <dbReference type="Proteomes" id="UP001217918"/>
    </source>
</evidence>
<dbReference type="GO" id="GO:0005694">
    <property type="term" value="C:chromosome"/>
    <property type="evidence" value="ECO:0007669"/>
    <property type="project" value="UniProtKB-SubCell"/>
</dbReference>
<organism evidence="14 15">
    <name type="scientific">Phyllachora maydis</name>
    <dbReference type="NCBI Taxonomy" id="1825666"/>
    <lineage>
        <taxon>Eukaryota</taxon>
        <taxon>Fungi</taxon>
        <taxon>Dikarya</taxon>
        <taxon>Ascomycota</taxon>
        <taxon>Pezizomycotina</taxon>
        <taxon>Sordariomycetes</taxon>
        <taxon>Sordariomycetidae</taxon>
        <taxon>Phyllachorales</taxon>
        <taxon>Phyllachoraceae</taxon>
        <taxon>Phyllachora</taxon>
    </lineage>
</organism>
<dbReference type="GO" id="GO:0006298">
    <property type="term" value="P:mismatch repair"/>
    <property type="evidence" value="ECO:0007669"/>
    <property type="project" value="InterPro"/>
</dbReference>
<keyword evidence="7" id="KW-0238">DNA-binding</keyword>
<evidence type="ECO:0000256" key="11">
    <source>
        <dbReference type="ARBA" id="ARBA00077470"/>
    </source>
</evidence>
<dbReference type="FunFam" id="3.40.50.300:FF:001067">
    <property type="entry name" value="DNA mismatch repair protein MSH5"/>
    <property type="match status" value="1"/>
</dbReference>
<evidence type="ECO:0000256" key="12">
    <source>
        <dbReference type="SAM" id="MobiDB-lite"/>
    </source>
</evidence>
<dbReference type="CDD" id="cd03281">
    <property type="entry name" value="ABC_MSH5_euk"/>
    <property type="match status" value="1"/>
</dbReference>
<evidence type="ECO:0000256" key="5">
    <source>
        <dbReference type="ARBA" id="ARBA00022741"/>
    </source>
</evidence>
<dbReference type="PANTHER" id="PTHR11361">
    <property type="entry name" value="DNA MISMATCH REPAIR PROTEIN MUTS FAMILY MEMBER"/>
    <property type="match status" value="1"/>
</dbReference>
<comment type="similarity">
    <text evidence="3">Belongs to the DNA mismatch repair MutS family.</text>
</comment>
<dbReference type="InterPro" id="IPR017261">
    <property type="entry name" value="DNA_mismatch_repair_MutS/MSH"/>
</dbReference>
<dbReference type="Pfam" id="PF05192">
    <property type="entry name" value="MutS_III"/>
    <property type="match status" value="1"/>
</dbReference>
<evidence type="ECO:0000256" key="3">
    <source>
        <dbReference type="ARBA" id="ARBA00006271"/>
    </source>
</evidence>
<gene>
    <name evidence="14" type="ORF">P8C59_007907</name>
</gene>
<dbReference type="InterPro" id="IPR027417">
    <property type="entry name" value="P-loop_NTPase"/>
</dbReference>
<dbReference type="PIRSF" id="PIRSF037677">
    <property type="entry name" value="DNA_mis_repair_Msh6"/>
    <property type="match status" value="1"/>
</dbReference>
<dbReference type="Proteomes" id="UP001217918">
    <property type="component" value="Unassembled WGS sequence"/>
</dbReference>
<evidence type="ECO:0000256" key="9">
    <source>
        <dbReference type="ARBA" id="ARBA00023254"/>
    </source>
</evidence>
<dbReference type="Gene3D" id="1.10.1420.10">
    <property type="match status" value="1"/>
</dbReference>
<protein>
    <recommendedName>
        <fullName evidence="10">DNA mismatch repair protein MSH5</fullName>
    </recommendedName>
    <alternativeName>
        <fullName evidence="11">MutS protein homolog 5</fullName>
    </alternativeName>
</protein>
<keyword evidence="4" id="KW-0158">Chromosome</keyword>
<dbReference type="Pfam" id="PF00488">
    <property type="entry name" value="MutS_V"/>
    <property type="match status" value="1"/>
</dbReference>
<feature type="domain" description="DNA mismatch repair proteins mutS family" evidence="13">
    <location>
        <begin position="502"/>
        <end position="518"/>
    </location>
</feature>
<evidence type="ECO:0000256" key="4">
    <source>
        <dbReference type="ARBA" id="ARBA00022454"/>
    </source>
</evidence>
<dbReference type="GO" id="GO:0051026">
    <property type="term" value="P:chiasma assembly"/>
    <property type="evidence" value="ECO:0007669"/>
    <property type="project" value="TreeGrafter"/>
</dbReference>
<evidence type="ECO:0000259" key="13">
    <source>
        <dbReference type="PROSITE" id="PS00486"/>
    </source>
</evidence>
<keyword evidence="6" id="KW-0067">ATP-binding</keyword>
<evidence type="ECO:0000313" key="14">
    <source>
        <dbReference type="EMBL" id="KAK2073640.1"/>
    </source>
</evidence>
<comment type="subcellular location">
    <subcellularLocation>
        <location evidence="2">Chromosome</location>
    </subcellularLocation>
    <subcellularLocation>
        <location evidence="1">Nucleus</location>
    </subcellularLocation>
</comment>
<reference evidence="14" key="1">
    <citation type="journal article" date="2023" name="Mol. Plant Microbe Interact.">
        <title>Elucidating the Obligate Nature and Biological Capacity of an Invasive Fungal Corn Pathogen.</title>
        <authorList>
            <person name="MacCready J.S."/>
            <person name="Roggenkamp E.M."/>
            <person name="Gdanetz K."/>
            <person name="Chilvers M.I."/>
        </authorList>
    </citation>
    <scope>NUCLEOTIDE SEQUENCE</scope>
    <source>
        <strain evidence="14">PM02</strain>
    </source>
</reference>
<dbReference type="SUPFAM" id="SSF48334">
    <property type="entry name" value="DNA repair protein MutS, domain III"/>
    <property type="match status" value="1"/>
</dbReference>
<dbReference type="SUPFAM" id="SSF52540">
    <property type="entry name" value="P-loop containing nucleoside triphosphate hydrolases"/>
    <property type="match status" value="1"/>
</dbReference>
<dbReference type="GO" id="GO:0005634">
    <property type="term" value="C:nucleus"/>
    <property type="evidence" value="ECO:0007669"/>
    <property type="project" value="UniProtKB-SubCell"/>
</dbReference>
<keyword evidence="5" id="KW-0547">Nucleotide-binding</keyword>
<keyword evidence="8" id="KW-0539">Nucleus</keyword>
<evidence type="ECO:0000256" key="1">
    <source>
        <dbReference type="ARBA" id="ARBA00004123"/>
    </source>
</evidence>
<sequence>MKFRVKSVKMFTLSDSMFINADTLASLQILRSENHPNSQMQGPGKSQSGAKESLSVYGLVQALASTPQGKSKLRQIFLRPSVDLEKIHQRQQTIAVLLNPENAQILDSLSATLKKIKNMRRPILLLHKGVDLPTRHKNVHNSVWLSLFRFAKYAVELRETALSLFKSDQLEICIKIRDQTDARQIVQVGEHINRIVDFDESKISQRTVVCTGVNEELDELKRTFHGLSSFLTSVAHELVQTLPEWAIRYIQCCTFMPQLGFLVVVTLDPNTGKGYFDGEGIEADSWVAMFQNEGQIFYKNNMMRDLDRRIGDMYCKIIDMEIDILHELSVQVLRREETLITASDLFGELDSMVALAQSAQKYSWVAPRLTTANTIHVKAGRHPLQELTVSSFVPNDCTLAGGPGLEAPDAGDGDVPEVDAPSMLVLTGPNHSGKSIYLKQVALIVYLAHIGSYVPAESATVGLTDRILTRIATRESVSHKESAFAIDLRQAAFAINFATRRSLVLIDEFGKGTSPNNGAGLATSLLQYFLGLGPERPKVLAATHFHEMFEGGFLRNAETNALAFAHMNIRVDLEADSPDDQVTFLFELVDGRSISSFGTKCAAFNGVKEAVVERAEALTLLQARGEDLQVACGHLDAASSKELEKAEAMARLFLEKDIPRQGGSKQHLGSDPLGND</sequence>
<evidence type="ECO:0000256" key="2">
    <source>
        <dbReference type="ARBA" id="ARBA00004286"/>
    </source>
</evidence>
<dbReference type="InterPro" id="IPR045076">
    <property type="entry name" value="MutS"/>
</dbReference>
<keyword evidence="9" id="KW-0469">Meiosis</keyword>
<dbReference type="InterPro" id="IPR007696">
    <property type="entry name" value="DNA_mismatch_repair_MutS_core"/>
</dbReference>
<dbReference type="Gene3D" id="3.40.50.300">
    <property type="entry name" value="P-loop containing nucleotide triphosphate hydrolases"/>
    <property type="match status" value="1"/>
</dbReference>
<proteinExistence type="inferred from homology"/>
<dbReference type="InterPro" id="IPR000432">
    <property type="entry name" value="DNA_mismatch_repair_MutS_C"/>
</dbReference>
<dbReference type="PANTHER" id="PTHR11361:SF20">
    <property type="entry name" value="MUTS PROTEIN HOMOLOG 5"/>
    <property type="match status" value="1"/>
</dbReference>
<dbReference type="InterPro" id="IPR036187">
    <property type="entry name" value="DNA_mismatch_repair_MutS_sf"/>
</dbReference>
<comment type="caution">
    <text evidence="14">The sequence shown here is derived from an EMBL/GenBank/DDBJ whole genome shotgun (WGS) entry which is preliminary data.</text>
</comment>
<dbReference type="SMART" id="SM00533">
    <property type="entry name" value="MUTSd"/>
    <property type="match status" value="1"/>
</dbReference>
<evidence type="ECO:0000256" key="8">
    <source>
        <dbReference type="ARBA" id="ARBA00023242"/>
    </source>
</evidence>
<name>A0AAD9IAP3_9PEZI</name>
<dbReference type="PROSITE" id="PS00486">
    <property type="entry name" value="DNA_MISMATCH_REPAIR_2"/>
    <property type="match status" value="1"/>
</dbReference>
<evidence type="ECO:0000256" key="7">
    <source>
        <dbReference type="ARBA" id="ARBA00023125"/>
    </source>
</evidence>
<dbReference type="SMART" id="SM00534">
    <property type="entry name" value="MUTSac"/>
    <property type="match status" value="1"/>
</dbReference>
<dbReference type="GO" id="GO:0005524">
    <property type="term" value="F:ATP binding"/>
    <property type="evidence" value="ECO:0007669"/>
    <property type="project" value="UniProtKB-KW"/>
</dbReference>
<dbReference type="AlphaFoldDB" id="A0AAD9IAP3"/>
<dbReference type="GO" id="GO:0140664">
    <property type="term" value="F:ATP-dependent DNA damage sensor activity"/>
    <property type="evidence" value="ECO:0007669"/>
    <property type="project" value="InterPro"/>
</dbReference>
<dbReference type="GO" id="GO:0030983">
    <property type="term" value="F:mismatched DNA binding"/>
    <property type="evidence" value="ECO:0007669"/>
    <property type="project" value="InterPro"/>
</dbReference>
<accession>A0AAD9IAP3</accession>
<feature type="region of interest" description="Disordered" evidence="12">
    <location>
        <begin position="657"/>
        <end position="676"/>
    </location>
</feature>
<dbReference type="EMBL" id="JAQQPM010000007">
    <property type="protein sequence ID" value="KAK2073640.1"/>
    <property type="molecule type" value="Genomic_DNA"/>
</dbReference>